<dbReference type="InterPro" id="IPR047124">
    <property type="entry name" value="HI_0220.2"/>
</dbReference>
<name>A0A4R2PUR5_RHOSA</name>
<reference evidence="2 3" key="1">
    <citation type="submission" date="2019-03" db="EMBL/GenBank/DDBJ databases">
        <title>Genomic Encyclopedia of Type Strains, Phase IV (KMG-IV): sequencing the most valuable type-strain genomes for metagenomic binning, comparative biology and taxonomic classification.</title>
        <authorList>
            <person name="Goeker M."/>
        </authorList>
    </citation>
    <scope>NUCLEOTIDE SEQUENCE [LARGE SCALE GENOMIC DNA]</scope>
    <source>
        <strain evidence="2 3">DSM 2132</strain>
    </source>
</reference>
<dbReference type="EMBL" id="SLXO01000002">
    <property type="protein sequence ID" value="TCP37895.1"/>
    <property type="molecule type" value="Genomic_DNA"/>
</dbReference>
<proteinExistence type="predicted"/>
<dbReference type="Proteomes" id="UP000295399">
    <property type="component" value="Unassembled WGS sequence"/>
</dbReference>
<accession>A0A4R2PUR5</accession>
<dbReference type="RefSeq" id="WP_132707550.1">
    <property type="nucleotide sequence ID" value="NZ_JACIGF010000002.1"/>
</dbReference>
<evidence type="ECO:0000259" key="1">
    <source>
        <dbReference type="SMART" id="SM00986"/>
    </source>
</evidence>
<dbReference type="AlphaFoldDB" id="A0A4R2PUR5"/>
<dbReference type="SUPFAM" id="SSF52141">
    <property type="entry name" value="Uracil-DNA glycosylase-like"/>
    <property type="match status" value="1"/>
</dbReference>
<dbReference type="Pfam" id="PF03167">
    <property type="entry name" value="UDG"/>
    <property type="match status" value="1"/>
</dbReference>
<dbReference type="OrthoDB" id="9789139at2"/>
<dbReference type="InParanoid" id="A0A4R2PUR5"/>
<dbReference type="InterPro" id="IPR005122">
    <property type="entry name" value="Uracil-DNA_glycosylase-like"/>
</dbReference>
<dbReference type="Gene3D" id="3.40.470.10">
    <property type="entry name" value="Uracil-DNA glycosylase-like domain"/>
    <property type="match status" value="1"/>
</dbReference>
<evidence type="ECO:0000313" key="2">
    <source>
        <dbReference type="EMBL" id="TCP37895.1"/>
    </source>
</evidence>
<dbReference type="InterPro" id="IPR036895">
    <property type="entry name" value="Uracil-DNA_glycosylase-like_sf"/>
</dbReference>
<evidence type="ECO:0000313" key="3">
    <source>
        <dbReference type="Proteomes" id="UP000295399"/>
    </source>
</evidence>
<keyword evidence="3" id="KW-1185">Reference proteome</keyword>
<protein>
    <submittedName>
        <fullName evidence="2">Uracil-DNA glycosylase</fullName>
    </submittedName>
</protein>
<comment type="caution">
    <text evidence="2">The sequence shown here is derived from an EMBL/GenBank/DDBJ whole genome shotgun (WGS) entry which is preliminary data.</text>
</comment>
<dbReference type="SMART" id="SM00987">
    <property type="entry name" value="UreE_C"/>
    <property type="match status" value="1"/>
</dbReference>
<organism evidence="2 3">
    <name type="scientific">Rhodothalassium salexigens DSM 2132</name>
    <dbReference type="NCBI Taxonomy" id="1188247"/>
    <lineage>
        <taxon>Bacteria</taxon>
        <taxon>Pseudomonadati</taxon>
        <taxon>Pseudomonadota</taxon>
        <taxon>Alphaproteobacteria</taxon>
        <taxon>Rhodothalassiales</taxon>
        <taxon>Rhodothalassiaceae</taxon>
        <taxon>Rhodothalassium</taxon>
    </lineage>
</organism>
<gene>
    <name evidence="2" type="ORF">EV659_102303</name>
</gene>
<dbReference type="CDD" id="cd10033">
    <property type="entry name" value="UDG_like"/>
    <property type="match status" value="1"/>
</dbReference>
<dbReference type="PANTHER" id="PTHR42160">
    <property type="entry name" value="URACIL-DNA GLYCOSYLASE SUPERFAMILY PROTEIN"/>
    <property type="match status" value="1"/>
</dbReference>
<dbReference type="PANTHER" id="PTHR42160:SF1">
    <property type="entry name" value="URACIL-DNA GLYCOSYLASE SUPERFAMILY PROTEIN"/>
    <property type="match status" value="1"/>
</dbReference>
<sequence length="223" mass="24953">MTQAETVACLLREIRACRLCAEALPLGPRPVVQASATARILVAAQAPGTRVHATGLPFNDPSGDRLRRWMGVDRATFYDARLVNIVPMGFCYPGRAGRGGDRPPRPECARTWHDRLFAALAPPRLTLVIGQYAHAYHLGAERGATLTDTVRTWRRFWPHRVPMPHPSPRNTYWLQKNPWFEAELVPRLRDRVAEALDAARADLADGGIQADGAHRARRKEKQT</sequence>
<dbReference type="SMART" id="SM00986">
    <property type="entry name" value="UDG"/>
    <property type="match status" value="1"/>
</dbReference>
<feature type="domain" description="Uracil-DNA glycosylase-like" evidence="1">
    <location>
        <begin position="31"/>
        <end position="189"/>
    </location>
</feature>